<dbReference type="STRING" id="35622.SAMN04489764_0048"/>
<organism evidence="1 2">
    <name type="scientific">Thermostaphylospora chromogena</name>
    <dbReference type="NCBI Taxonomy" id="35622"/>
    <lineage>
        <taxon>Bacteria</taxon>
        <taxon>Bacillati</taxon>
        <taxon>Actinomycetota</taxon>
        <taxon>Actinomycetes</taxon>
        <taxon>Streptosporangiales</taxon>
        <taxon>Thermomonosporaceae</taxon>
        <taxon>Thermostaphylospora</taxon>
    </lineage>
</organism>
<protein>
    <submittedName>
        <fullName evidence="1">Uncharacterized protein</fullName>
    </submittedName>
</protein>
<dbReference type="RefSeq" id="WP_093256628.1">
    <property type="nucleotide sequence ID" value="NZ_FNKK01000001.1"/>
</dbReference>
<evidence type="ECO:0000313" key="1">
    <source>
        <dbReference type="EMBL" id="SDQ03357.1"/>
    </source>
</evidence>
<dbReference type="Proteomes" id="UP000217103">
    <property type="component" value="Unassembled WGS sequence"/>
</dbReference>
<sequence>MQTAIRRAGHMVEAVEASGLTDATFWSDQAVQVLSSFMHAADLYEGGTLATVYAWLVGTRLCRWRSSTRPCTPSLRPPR</sequence>
<accession>A0A1H0XKC2</accession>
<keyword evidence="2" id="KW-1185">Reference proteome</keyword>
<dbReference type="AlphaFoldDB" id="A0A1H0XKC2"/>
<gene>
    <name evidence="1" type="ORF">SAMN04489764_0048</name>
</gene>
<evidence type="ECO:0000313" key="2">
    <source>
        <dbReference type="Proteomes" id="UP000217103"/>
    </source>
</evidence>
<proteinExistence type="predicted"/>
<name>A0A1H0XKC2_9ACTN</name>
<dbReference type="OrthoDB" id="226701at2"/>
<reference evidence="1 2" key="1">
    <citation type="submission" date="2016-10" db="EMBL/GenBank/DDBJ databases">
        <authorList>
            <person name="de Groot N.N."/>
        </authorList>
    </citation>
    <scope>NUCLEOTIDE SEQUENCE [LARGE SCALE GENOMIC DNA]</scope>
    <source>
        <strain evidence="1 2">DSM 43794</strain>
    </source>
</reference>
<dbReference type="EMBL" id="FNKK01000001">
    <property type="protein sequence ID" value="SDQ03357.1"/>
    <property type="molecule type" value="Genomic_DNA"/>
</dbReference>